<dbReference type="InterPro" id="IPR011970">
    <property type="entry name" value="MltB_2"/>
</dbReference>
<gene>
    <name evidence="3" type="primary">mltB</name>
    <name evidence="3" type="ORF">GCM10011316_30490</name>
</gene>
<dbReference type="Pfam" id="PF13406">
    <property type="entry name" value="SLT_2"/>
    <property type="match status" value="1"/>
</dbReference>
<sequence length="453" mass="49478">MSAVFVVHLSIWSTGKADAPFPFDIGGRGLFAAIQPVYDGKVSNLRFVFGGLMMRMVGLGMNRTVLMAWVSVCIALLPLPALAIESCVSRLKQEAVSAGVNPSVASRMLDGARYDEKVIRFSTSQPEYQIPIWDYMAFLVDPKRIEDGRQLMRQHARTLSAVEQRYGVDKHVVLAVWGIESDFGQVRGDFYTPHALANLVCAGGRRSNYFRGELIKTLQIASRGDVPVEAFQGSWAGAFGQTQFMPTTYAALAVDFDGDGRKDLVNSIPDALGSTANFLKDAGWRNTRPWGMEVKVPDGYSGPEGRRDYASLDTWNRRGLAKIDGSRLSGALEAGLIRPAGANGPAFLVTRNFHAIRTYNASTSYALAIVLLSELVAGRGPFVTPWPTDNPGLSRAQRFELQKLLNQNGFNVGEPDGKVGPMTRAGIRAAEEKFGMPVTGRPSWNVYYALGGR</sequence>
<dbReference type="InterPro" id="IPR036365">
    <property type="entry name" value="PGBD-like_sf"/>
</dbReference>
<dbReference type="Proteomes" id="UP000605148">
    <property type="component" value="Unassembled WGS sequence"/>
</dbReference>
<organism evidence="3 4">
    <name type="scientific">Roseibium aquae</name>
    <dbReference type="NCBI Taxonomy" id="1323746"/>
    <lineage>
        <taxon>Bacteria</taxon>
        <taxon>Pseudomonadati</taxon>
        <taxon>Pseudomonadota</taxon>
        <taxon>Alphaproteobacteria</taxon>
        <taxon>Hyphomicrobiales</taxon>
        <taxon>Stappiaceae</taxon>
        <taxon>Roseibium</taxon>
    </lineage>
</organism>
<dbReference type="Gene3D" id="1.10.530.10">
    <property type="match status" value="1"/>
</dbReference>
<dbReference type="Gene3D" id="1.10.101.10">
    <property type="entry name" value="PGBD-like superfamily/PGBD"/>
    <property type="match status" value="1"/>
</dbReference>
<dbReference type="CDD" id="cd13399">
    <property type="entry name" value="Slt35-like"/>
    <property type="match status" value="1"/>
</dbReference>
<comment type="caution">
    <text evidence="3">The sequence shown here is derived from an EMBL/GenBank/DDBJ whole genome shotgun (WGS) entry which is preliminary data.</text>
</comment>
<name>A0A916TLM7_9HYPH</name>
<dbReference type="InterPro" id="IPR023346">
    <property type="entry name" value="Lysozyme-like_dom_sf"/>
</dbReference>
<reference evidence="3" key="2">
    <citation type="submission" date="2020-09" db="EMBL/GenBank/DDBJ databases">
        <authorList>
            <person name="Sun Q."/>
            <person name="Zhou Y."/>
        </authorList>
    </citation>
    <scope>NUCLEOTIDE SEQUENCE</scope>
    <source>
        <strain evidence="3">CGMCC 1.12426</strain>
    </source>
</reference>
<dbReference type="InterPro" id="IPR036366">
    <property type="entry name" value="PGBDSf"/>
</dbReference>
<dbReference type="AlphaFoldDB" id="A0A916TLM7"/>
<evidence type="ECO:0000313" key="4">
    <source>
        <dbReference type="Proteomes" id="UP000605148"/>
    </source>
</evidence>
<dbReference type="Pfam" id="PF01471">
    <property type="entry name" value="PG_binding_1"/>
    <property type="match status" value="1"/>
</dbReference>
<dbReference type="InterPro" id="IPR002477">
    <property type="entry name" value="Peptidoglycan-bd-like"/>
</dbReference>
<dbReference type="GO" id="GO:0008933">
    <property type="term" value="F:peptidoglycan lytic transglycosylase activity"/>
    <property type="evidence" value="ECO:0007669"/>
    <property type="project" value="TreeGrafter"/>
</dbReference>
<dbReference type="PANTHER" id="PTHR30163">
    <property type="entry name" value="MEMBRANE-BOUND LYTIC MUREIN TRANSGLYCOSYLASE B"/>
    <property type="match status" value="1"/>
</dbReference>
<evidence type="ECO:0000313" key="3">
    <source>
        <dbReference type="EMBL" id="GGB56281.1"/>
    </source>
</evidence>
<protein>
    <submittedName>
        <fullName evidence="3">Transglycosylase</fullName>
    </submittedName>
</protein>
<evidence type="ECO:0000259" key="1">
    <source>
        <dbReference type="Pfam" id="PF01471"/>
    </source>
</evidence>
<dbReference type="PANTHER" id="PTHR30163:SF10">
    <property type="entry name" value="TRANSGLYCOLASE-RELATED"/>
    <property type="match status" value="1"/>
</dbReference>
<accession>A0A916TLM7</accession>
<feature type="domain" description="Peptidoglycan binding-like" evidence="1">
    <location>
        <begin position="396"/>
        <end position="447"/>
    </location>
</feature>
<keyword evidence="4" id="KW-1185">Reference proteome</keyword>
<evidence type="ECO:0000259" key="2">
    <source>
        <dbReference type="Pfam" id="PF13406"/>
    </source>
</evidence>
<dbReference type="GO" id="GO:0009253">
    <property type="term" value="P:peptidoglycan catabolic process"/>
    <property type="evidence" value="ECO:0007669"/>
    <property type="project" value="TreeGrafter"/>
</dbReference>
<proteinExistence type="predicted"/>
<dbReference type="SUPFAM" id="SSF53955">
    <property type="entry name" value="Lysozyme-like"/>
    <property type="match status" value="1"/>
</dbReference>
<dbReference type="NCBIfam" id="TIGR02283">
    <property type="entry name" value="MltB_2"/>
    <property type="match status" value="1"/>
</dbReference>
<dbReference type="SUPFAM" id="SSF47090">
    <property type="entry name" value="PGBD-like"/>
    <property type="match status" value="1"/>
</dbReference>
<feature type="domain" description="Transglycosylase SLT" evidence="2">
    <location>
        <begin position="85"/>
        <end position="374"/>
    </location>
</feature>
<dbReference type="Gene3D" id="1.10.8.350">
    <property type="entry name" value="Bacterial muramidase"/>
    <property type="match status" value="1"/>
</dbReference>
<reference evidence="3" key="1">
    <citation type="journal article" date="2014" name="Int. J. Syst. Evol. Microbiol.">
        <title>Complete genome sequence of Corynebacterium casei LMG S-19264T (=DSM 44701T), isolated from a smear-ripened cheese.</title>
        <authorList>
            <consortium name="US DOE Joint Genome Institute (JGI-PGF)"/>
            <person name="Walter F."/>
            <person name="Albersmeier A."/>
            <person name="Kalinowski J."/>
            <person name="Ruckert C."/>
        </authorList>
    </citation>
    <scope>NUCLEOTIDE SEQUENCE</scope>
    <source>
        <strain evidence="3">CGMCC 1.12426</strain>
    </source>
</reference>
<dbReference type="InterPro" id="IPR043426">
    <property type="entry name" value="MltB-like"/>
</dbReference>
<dbReference type="EMBL" id="BMFA01000009">
    <property type="protein sequence ID" value="GGB56281.1"/>
    <property type="molecule type" value="Genomic_DNA"/>
</dbReference>
<dbReference type="InterPro" id="IPR031304">
    <property type="entry name" value="SLT_2"/>
</dbReference>